<dbReference type="PROSITE" id="PS50113">
    <property type="entry name" value="PAC"/>
    <property type="match status" value="2"/>
</dbReference>
<dbReference type="Gene3D" id="3.30.565.10">
    <property type="entry name" value="Histidine kinase-like ATPase, C-terminal domain"/>
    <property type="match status" value="1"/>
</dbReference>
<dbReference type="Pfam" id="PF00512">
    <property type="entry name" value="HisKA"/>
    <property type="match status" value="1"/>
</dbReference>
<name>A0A9X1MN80_9BACT</name>
<dbReference type="Pfam" id="PF08448">
    <property type="entry name" value="PAS_4"/>
    <property type="match status" value="1"/>
</dbReference>
<dbReference type="InterPro" id="IPR003594">
    <property type="entry name" value="HATPase_dom"/>
</dbReference>
<dbReference type="InterPro" id="IPR052162">
    <property type="entry name" value="Sensor_kinase/Photoreceptor"/>
</dbReference>
<dbReference type="RefSeq" id="WP_230220124.1">
    <property type="nucleotide sequence ID" value="NZ_JAJKFT010000010.1"/>
</dbReference>
<comment type="catalytic activity">
    <reaction evidence="1">
        <text>ATP + protein L-histidine = ADP + protein N-phospho-L-histidine.</text>
        <dbReference type="EC" id="2.7.13.3"/>
    </reaction>
</comment>
<keyword evidence="4" id="KW-1003">Cell membrane</keyword>
<dbReference type="InterPro" id="IPR003660">
    <property type="entry name" value="HAMP_dom"/>
</dbReference>
<dbReference type="PANTHER" id="PTHR43304">
    <property type="entry name" value="PHYTOCHROME-LIKE PROTEIN CPH1"/>
    <property type="match status" value="1"/>
</dbReference>
<feature type="domain" description="Histidine kinase" evidence="12">
    <location>
        <begin position="868"/>
        <end position="1080"/>
    </location>
</feature>
<feature type="domain" description="PAC" evidence="14">
    <location>
        <begin position="547"/>
        <end position="599"/>
    </location>
</feature>
<dbReference type="Proteomes" id="UP001139103">
    <property type="component" value="Unassembled WGS sequence"/>
</dbReference>
<dbReference type="SUPFAM" id="SSF55874">
    <property type="entry name" value="ATPase domain of HSP90 chaperone/DNA topoisomerase II/histidine kinase"/>
    <property type="match status" value="1"/>
</dbReference>
<organism evidence="16 17">
    <name type="scientific">Blastopirellula sediminis</name>
    <dbReference type="NCBI Taxonomy" id="2894196"/>
    <lineage>
        <taxon>Bacteria</taxon>
        <taxon>Pseudomonadati</taxon>
        <taxon>Planctomycetota</taxon>
        <taxon>Planctomycetia</taxon>
        <taxon>Pirellulales</taxon>
        <taxon>Pirellulaceae</taxon>
        <taxon>Blastopirellula</taxon>
    </lineage>
</organism>
<keyword evidence="6" id="KW-0808">Transferase</keyword>
<evidence type="ECO:0000259" key="12">
    <source>
        <dbReference type="PROSITE" id="PS50109"/>
    </source>
</evidence>
<dbReference type="Gene3D" id="2.10.70.100">
    <property type="match status" value="1"/>
</dbReference>
<dbReference type="Pfam" id="PF02743">
    <property type="entry name" value="dCache_1"/>
    <property type="match status" value="1"/>
</dbReference>
<dbReference type="InterPro" id="IPR013656">
    <property type="entry name" value="PAS_4"/>
</dbReference>
<feature type="domain" description="HAMP" evidence="15">
    <location>
        <begin position="281"/>
        <end position="333"/>
    </location>
</feature>
<dbReference type="InterPro" id="IPR004358">
    <property type="entry name" value="Sig_transdc_His_kin-like_C"/>
</dbReference>
<dbReference type="CDD" id="cd12914">
    <property type="entry name" value="PDC1_DGC_like"/>
    <property type="match status" value="1"/>
</dbReference>
<keyword evidence="17" id="KW-1185">Reference proteome</keyword>
<dbReference type="Pfam" id="PF08447">
    <property type="entry name" value="PAS_3"/>
    <property type="match status" value="1"/>
</dbReference>
<feature type="domain" description="PAS" evidence="13">
    <location>
        <begin position="728"/>
        <end position="798"/>
    </location>
</feature>
<dbReference type="PROSITE" id="PS50112">
    <property type="entry name" value="PAS"/>
    <property type="match status" value="3"/>
</dbReference>
<dbReference type="PROSITE" id="PS50109">
    <property type="entry name" value="HIS_KIN"/>
    <property type="match status" value="1"/>
</dbReference>
<dbReference type="InterPro" id="IPR005467">
    <property type="entry name" value="His_kinase_dom"/>
</dbReference>
<dbReference type="InterPro" id="IPR033479">
    <property type="entry name" value="dCache_1"/>
</dbReference>
<dbReference type="GO" id="GO:0000155">
    <property type="term" value="F:phosphorelay sensor kinase activity"/>
    <property type="evidence" value="ECO:0007669"/>
    <property type="project" value="InterPro"/>
</dbReference>
<dbReference type="InterPro" id="IPR001610">
    <property type="entry name" value="PAC"/>
</dbReference>
<dbReference type="InterPro" id="IPR003661">
    <property type="entry name" value="HisK_dim/P_dom"/>
</dbReference>
<dbReference type="AlphaFoldDB" id="A0A9X1MN80"/>
<dbReference type="PANTHER" id="PTHR43304:SF1">
    <property type="entry name" value="PAC DOMAIN-CONTAINING PROTEIN"/>
    <property type="match status" value="1"/>
</dbReference>
<evidence type="ECO:0000256" key="11">
    <source>
        <dbReference type="SAM" id="Phobius"/>
    </source>
</evidence>
<evidence type="ECO:0000256" key="6">
    <source>
        <dbReference type="ARBA" id="ARBA00022679"/>
    </source>
</evidence>
<feature type="transmembrane region" description="Helical" evidence="11">
    <location>
        <begin position="259"/>
        <end position="279"/>
    </location>
</feature>
<dbReference type="SMART" id="SM00388">
    <property type="entry name" value="HisKA"/>
    <property type="match status" value="1"/>
</dbReference>
<dbReference type="SMART" id="SM00304">
    <property type="entry name" value="HAMP"/>
    <property type="match status" value="1"/>
</dbReference>
<dbReference type="Pfam" id="PF02518">
    <property type="entry name" value="HATPase_c"/>
    <property type="match status" value="1"/>
</dbReference>
<dbReference type="EMBL" id="JAJKFT010000010">
    <property type="protein sequence ID" value="MCC9629656.1"/>
    <property type="molecule type" value="Genomic_DNA"/>
</dbReference>
<evidence type="ECO:0000256" key="8">
    <source>
        <dbReference type="ARBA" id="ARBA00022777"/>
    </source>
</evidence>
<evidence type="ECO:0000259" key="13">
    <source>
        <dbReference type="PROSITE" id="PS50112"/>
    </source>
</evidence>
<sequence>MLRKYLLLGIVPALAAVGLAMVLNYVMTRTLVLEEIEQVQQTELQLQIERIETFFTRLVVRLETLASSPELRGGNLEEIMPYLTEERHALGDSVEAMFFNNAAGDVYGTDGTEFNVRDRDYFARISAGETVISRLLKSRGSGEDIVLVLVPTYDSSGMRNGAVGLTILEKHLVNYINNAQVSHEAKLFLVDDQGRLIVGDQKANLAASTIKGGERSSITDDKGGGQTVVIGEVPNTGWSLALIYPDETTFLPIFRRLRWAQLGGAIVGLAVAIGLGMLFTNAAMAPIKKISDAHSRYAKGDKSVRLPVDELNEFAPLAQSFNFLASRISAVESEREKHLADVEASESRFRALFDAAADAMFLVDTDARIINVNDEACRSLGYTREELQQLHSDDIEVQWKRKEIVDLHDSLDDREPLSPQMGRHRRKDGTEFPVEVRIGRFVENGQPLFIAIVRNVELRLQQEEIIRREKAMLERVMQASVAAITIVDAHDKTRFANKRAVELLALTPTENGFSEPAWLRFDLNGKPLDSETQTAYATVKQTNAPVYGVRYILEREPGDRRVLHINGAPLQNEQGEFDGAVLVIDDVTDAYHAERALKASEDRFQLAVRGAQQGIWEWDLVEDHIYWSDRMFEHFGLSPFDGPPPREIINNWVHPEDRQRVDAMFEKFMANEGAFDAECRFRNSSGEYRWFRISADGERDAQGKVVRLAGALTDVTARKQAEQFVRENEERYRGIFEAAVNGFYIFTLDGKLIDVNPTACRIQGFTREEMLEMGPHNFIHPDSHAAFAEFLQVVAEGKHFEATALGIRKGGGVFYCDVIGVPYYIGGRMLALASVLDVTEARLAAKERETLIANLEAKNTELERFTYTVSHDLKSPLITIKGFLGALAQDIDRSDMPAVQEDMQIISDAAEKMKDLLDDLLELSRIGRVCNPNGYVDGRQLVDAVLTFLAGRIAEKQVHVAVTCDDSQFYGDRVRLQEVLQNLAENAVKYSDPTDPRVTIQLSSDKKYTTCWVRDNGPGVPEHFREKIFGLFEKLDPHSDGTGIGLAIAKRIIEFHHGEIWVEPNPVQGSCFCFRIPREPSSPLLSTATPG</sequence>
<dbReference type="SMART" id="SM00091">
    <property type="entry name" value="PAS"/>
    <property type="match status" value="4"/>
</dbReference>
<evidence type="ECO:0000259" key="15">
    <source>
        <dbReference type="PROSITE" id="PS50885"/>
    </source>
</evidence>
<dbReference type="SUPFAM" id="SSF55785">
    <property type="entry name" value="PYP-like sensor domain (PAS domain)"/>
    <property type="match status" value="4"/>
</dbReference>
<keyword evidence="10 11" id="KW-0472">Membrane</keyword>
<evidence type="ECO:0000259" key="14">
    <source>
        <dbReference type="PROSITE" id="PS50113"/>
    </source>
</evidence>
<feature type="domain" description="PAS" evidence="13">
    <location>
        <begin position="345"/>
        <end position="387"/>
    </location>
</feature>
<dbReference type="Gene3D" id="3.30.450.20">
    <property type="entry name" value="PAS domain"/>
    <property type="match status" value="5"/>
</dbReference>
<evidence type="ECO:0000256" key="7">
    <source>
        <dbReference type="ARBA" id="ARBA00022692"/>
    </source>
</evidence>
<dbReference type="EC" id="2.7.13.3" evidence="3"/>
<evidence type="ECO:0000256" key="9">
    <source>
        <dbReference type="ARBA" id="ARBA00022989"/>
    </source>
</evidence>
<dbReference type="SMART" id="SM00086">
    <property type="entry name" value="PAC"/>
    <property type="match status" value="4"/>
</dbReference>
<dbReference type="PRINTS" id="PR00344">
    <property type="entry name" value="BCTRLSENSOR"/>
</dbReference>
<evidence type="ECO:0000313" key="16">
    <source>
        <dbReference type="EMBL" id="MCC9629656.1"/>
    </source>
</evidence>
<dbReference type="CDD" id="cd00082">
    <property type="entry name" value="HisKA"/>
    <property type="match status" value="1"/>
</dbReference>
<evidence type="ECO:0000256" key="3">
    <source>
        <dbReference type="ARBA" id="ARBA00012438"/>
    </source>
</evidence>
<dbReference type="Gene3D" id="1.10.287.130">
    <property type="match status" value="1"/>
</dbReference>
<keyword evidence="8" id="KW-0418">Kinase</keyword>
<evidence type="ECO:0000313" key="17">
    <source>
        <dbReference type="Proteomes" id="UP001139103"/>
    </source>
</evidence>
<dbReference type="InterPro" id="IPR035965">
    <property type="entry name" value="PAS-like_dom_sf"/>
</dbReference>
<dbReference type="CDD" id="cd06225">
    <property type="entry name" value="HAMP"/>
    <property type="match status" value="1"/>
</dbReference>
<evidence type="ECO:0000256" key="4">
    <source>
        <dbReference type="ARBA" id="ARBA00022475"/>
    </source>
</evidence>
<dbReference type="InterPro" id="IPR036890">
    <property type="entry name" value="HATPase_C_sf"/>
</dbReference>
<dbReference type="SUPFAM" id="SSF47384">
    <property type="entry name" value="Homodimeric domain of signal transducing histidine kinase"/>
    <property type="match status" value="1"/>
</dbReference>
<reference evidence="16" key="1">
    <citation type="submission" date="2021-11" db="EMBL/GenBank/DDBJ databases">
        <title>Genome sequence.</title>
        <authorList>
            <person name="Sun Q."/>
        </authorList>
    </citation>
    <scope>NUCLEOTIDE SEQUENCE</scope>
    <source>
        <strain evidence="16">JC732</strain>
    </source>
</reference>
<dbReference type="Gene3D" id="6.10.340.10">
    <property type="match status" value="1"/>
</dbReference>
<dbReference type="InterPro" id="IPR000014">
    <property type="entry name" value="PAS"/>
</dbReference>
<dbReference type="SMART" id="SM00387">
    <property type="entry name" value="HATPase_c"/>
    <property type="match status" value="1"/>
</dbReference>
<proteinExistence type="predicted"/>
<feature type="transmembrane region" description="Helical" evidence="11">
    <location>
        <begin position="6"/>
        <end position="26"/>
    </location>
</feature>
<gene>
    <name evidence="16" type="ORF">LOC68_14780</name>
</gene>
<feature type="domain" description="PAS" evidence="13">
    <location>
        <begin position="600"/>
        <end position="672"/>
    </location>
</feature>
<dbReference type="Pfam" id="PF00672">
    <property type="entry name" value="HAMP"/>
    <property type="match status" value="1"/>
</dbReference>
<evidence type="ECO:0000256" key="5">
    <source>
        <dbReference type="ARBA" id="ARBA00022553"/>
    </source>
</evidence>
<dbReference type="GO" id="GO:0005886">
    <property type="term" value="C:plasma membrane"/>
    <property type="evidence" value="ECO:0007669"/>
    <property type="project" value="UniProtKB-SubCell"/>
</dbReference>
<evidence type="ECO:0000256" key="2">
    <source>
        <dbReference type="ARBA" id="ARBA00004651"/>
    </source>
</evidence>
<dbReference type="NCBIfam" id="TIGR00229">
    <property type="entry name" value="sensory_box"/>
    <property type="match status" value="4"/>
</dbReference>
<keyword evidence="9 11" id="KW-1133">Transmembrane helix</keyword>
<accession>A0A9X1MN80</accession>
<dbReference type="PROSITE" id="PS50885">
    <property type="entry name" value="HAMP"/>
    <property type="match status" value="1"/>
</dbReference>
<feature type="domain" description="PAC" evidence="14">
    <location>
        <begin position="675"/>
        <end position="727"/>
    </location>
</feature>
<dbReference type="InterPro" id="IPR013655">
    <property type="entry name" value="PAS_fold_3"/>
</dbReference>
<comment type="subcellular location">
    <subcellularLocation>
        <location evidence="2">Cell membrane</location>
        <topology evidence="2">Multi-pass membrane protein</topology>
    </subcellularLocation>
</comment>
<keyword evidence="7 11" id="KW-0812">Transmembrane</keyword>
<evidence type="ECO:0000256" key="10">
    <source>
        <dbReference type="ARBA" id="ARBA00023136"/>
    </source>
</evidence>
<dbReference type="InterPro" id="IPR036097">
    <property type="entry name" value="HisK_dim/P_sf"/>
</dbReference>
<dbReference type="Pfam" id="PF13426">
    <property type="entry name" value="PAS_9"/>
    <property type="match status" value="2"/>
</dbReference>
<protein>
    <recommendedName>
        <fullName evidence="3">histidine kinase</fullName>
        <ecNumber evidence="3">2.7.13.3</ecNumber>
    </recommendedName>
</protein>
<evidence type="ECO:0000256" key="1">
    <source>
        <dbReference type="ARBA" id="ARBA00000085"/>
    </source>
</evidence>
<comment type="caution">
    <text evidence="16">The sequence shown here is derived from an EMBL/GenBank/DDBJ whole genome shotgun (WGS) entry which is preliminary data.</text>
</comment>
<dbReference type="CDD" id="cd00130">
    <property type="entry name" value="PAS"/>
    <property type="match status" value="3"/>
</dbReference>
<keyword evidence="5" id="KW-0597">Phosphoprotein</keyword>
<dbReference type="SUPFAM" id="SSF158472">
    <property type="entry name" value="HAMP domain-like"/>
    <property type="match status" value="1"/>
</dbReference>
<dbReference type="InterPro" id="IPR000700">
    <property type="entry name" value="PAS-assoc_C"/>
</dbReference>